<dbReference type="EMBL" id="JANRMI010000001">
    <property type="protein sequence ID" value="MDG0815064.1"/>
    <property type="molecule type" value="Genomic_DNA"/>
</dbReference>
<keyword evidence="2" id="KW-0732">Signal</keyword>
<feature type="region of interest" description="Disordered" evidence="1">
    <location>
        <begin position="29"/>
        <end position="51"/>
    </location>
</feature>
<feature type="compositionally biased region" description="Polar residues" evidence="1">
    <location>
        <begin position="33"/>
        <end position="42"/>
    </location>
</feature>
<reference evidence="3" key="1">
    <citation type="submission" date="2022-08" db="EMBL/GenBank/DDBJ databases">
        <title>Novel Bdellovibrio Species Isolated from Svalbard: Designation Bdellovibrio svalbardensis.</title>
        <authorList>
            <person name="Mitchell R.J."/>
            <person name="Choi S.Y."/>
        </authorList>
    </citation>
    <scope>NUCLEOTIDE SEQUENCE</scope>
    <source>
        <strain evidence="3">PAP01</strain>
    </source>
</reference>
<feature type="signal peptide" evidence="2">
    <location>
        <begin position="1"/>
        <end position="21"/>
    </location>
</feature>
<protein>
    <submittedName>
        <fullName evidence="3">Uncharacterized protein</fullName>
    </submittedName>
</protein>
<gene>
    <name evidence="3" type="ORF">NWE73_01730</name>
</gene>
<evidence type="ECO:0000313" key="3">
    <source>
        <dbReference type="EMBL" id="MDG0815064.1"/>
    </source>
</evidence>
<dbReference type="Proteomes" id="UP001152321">
    <property type="component" value="Unassembled WGS sequence"/>
</dbReference>
<feature type="chain" id="PRO_5047531187" evidence="2">
    <location>
        <begin position="22"/>
        <end position="326"/>
    </location>
</feature>
<evidence type="ECO:0000313" key="4">
    <source>
        <dbReference type="Proteomes" id="UP001152321"/>
    </source>
</evidence>
<organism evidence="3 4">
    <name type="scientific">Bdellovibrio svalbardensis</name>
    <dbReference type="NCBI Taxonomy" id="2972972"/>
    <lineage>
        <taxon>Bacteria</taxon>
        <taxon>Pseudomonadati</taxon>
        <taxon>Bdellovibrionota</taxon>
        <taxon>Bdellovibrionia</taxon>
        <taxon>Bdellovibrionales</taxon>
        <taxon>Pseudobdellovibrionaceae</taxon>
        <taxon>Bdellovibrio</taxon>
    </lineage>
</organism>
<evidence type="ECO:0000256" key="1">
    <source>
        <dbReference type="SAM" id="MobiDB-lite"/>
    </source>
</evidence>
<feature type="compositionally biased region" description="Gly residues" evidence="1">
    <location>
        <begin position="235"/>
        <end position="270"/>
    </location>
</feature>
<comment type="caution">
    <text evidence="3">The sequence shown here is derived from an EMBL/GenBank/DDBJ whole genome shotgun (WGS) entry which is preliminary data.</text>
</comment>
<name>A0ABT6DEY1_9BACT</name>
<dbReference type="RefSeq" id="WP_277576542.1">
    <property type="nucleotide sequence ID" value="NZ_JANRMI010000001.1"/>
</dbReference>
<accession>A0ABT6DEY1</accession>
<evidence type="ECO:0000256" key="2">
    <source>
        <dbReference type="SAM" id="SignalP"/>
    </source>
</evidence>
<sequence>MKKQITSGVITLSLIFSPLLAYSATGVEDGKTVSGTRDNQPSVKDGADKSKSGNGFAQAVNMVTGGAQVVMGGVMIQQGFASTPATNWSLVAMGTMVLSMGLTNLAQGKDHGGAAGSAGVTGFQTDGFGGLTETGNTNDPYVNAATKDPNYKAIGSTLKTLEAQGVYNPKTGAFKIGDKTYKSSDFSSAGAMAAAGFPKGMIDGAMAANAEAERKALAKLEKVKIGASTAANGYEEGGGGGGGAPVGDGSGGMDDGSGAYAGAGGAGHGKTGLERDPSSLAGMSKNYNGEPIGVAADSIFLMMSRRYKVKESQESFFGPADLALQK</sequence>
<feature type="region of interest" description="Disordered" evidence="1">
    <location>
        <begin position="231"/>
        <end position="284"/>
    </location>
</feature>
<proteinExistence type="predicted"/>
<keyword evidence="4" id="KW-1185">Reference proteome</keyword>